<accession>A0A4R4W0A5</accession>
<dbReference type="GO" id="GO:0005886">
    <property type="term" value="C:plasma membrane"/>
    <property type="evidence" value="ECO:0007669"/>
    <property type="project" value="UniProtKB-SubCell"/>
</dbReference>
<evidence type="ECO:0000256" key="4">
    <source>
        <dbReference type="ARBA" id="ARBA00022692"/>
    </source>
</evidence>
<keyword evidence="6 7" id="KW-0472">Membrane</keyword>
<keyword evidence="3" id="KW-1003">Cell membrane</keyword>
<dbReference type="InterPro" id="IPR000515">
    <property type="entry name" value="MetI-like"/>
</dbReference>
<feature type="transmembrane region" description="Helical" evidence="7">
    <location>
        <begin position="159"/>
        <end position="179"/>
    </location>
</feature>
<evidence type="ECO:0000313" key="9">
    <source>
        <dbReference type="EMBL" id="TDD11211.1"/>
    </source>
</evidence>
<evidence type="ECO:0000313" key="10">
    <source>
        <dbReference type="Proteomes" id="UP000295258"/>
    </source>
</evidence>
<feature type="domain" description="ABC transmembrane type-1" evidence="8">
    <location>
        <begin position="70"/>
        <end position="283"/>
    </location>
</feature>
<gene>
    <name evidence="9" type="ORF">E1292_05975</name>
</gene>
<feature type="transmembrane region" description="Helical" evidence="7">
    <location>
        <begin position="208"/>
        <end position="228"/>
    </location>
</feature>
<keyword evidence="4 7" id="KW-0812">Transmembrane</keyword>
<dbReference type="RefSeq" id="WP_132592820.1">
    <property type="nucleotide sequence ID" value="NZ_SMKO01000009.1"/>
</dbReference>
<feature type="transmembrane region" description="Helical" evidence="7">
    <location>
        <begin position="267"/>
        <end position="287"/>
    </location>
</feature>
<dbReference type="PANTHER" id="PTHR30193:SF1">
    <property type="entry name" value="ABC TRANSPORTER PERMEASE PROTEIN YESP-RELATED"/>
    <property type="match status" value="1"/>
</dbReference>
<dbReference type="Gene3D" id="1.10.3720.10">
    <property type="entry name" value="MetI-like"/>
    <property type="match status" value="1"/>
</dbReference>
<reference evidence="9 10" key="1">
    <citation type="submission" date="2019-03" db="EMBL/GenBank/DDBJ databases">
        <title>Draft genome sequences of novel Actinobacteria.</title>
        <authorList>
            <person name="Sahin N."/>
            <person name="Ay H."/>
            <person name="Saygin H."/>
        </authorList>
    </citation>
    <scope>NUCLEOTIDE SEQUENCE [LARGE SCALE GENOMIC DNA]</scope>
    <source>
        <strain evidence="9 10">KC310</strain>
    </source>
</reference>
<dbReference type="Pfam" id="PF00528">
    <property type="entry name" value="BPD_transp_1"/>
    <property type="match status" value="1"/>
</dbReference>
<comment type="subcellular location">
    <subcellularLocation>
        <location evidence="1 7">Cell membrane</location>
        <topology evidence="1 7">Multi-pass membrane protein</topology>
    </subcellularLocation>
</comment>
<protein>
    <submittedName>
        <fullName evidence="9">Sugar ABC transporter permease</fullName>
    </submittedName>
</protein>
<evidence type="ECO:0000256" key="5">
    <source>
        <dbReference type="ARBA" id="ARBA00022989"/>
    </source>
</evidence>
<dbReference type="GO" id="GO:0055085">
    <property type="term" value="P:transmembrane transport"/>
    <property type="evidence" value="ECO:0007669"/>
    <property type="project" value="InterPro"/>
</dbReference>
<feature type="transmembrane region" description="Helical" evidence="7">
    <location>
        <begin position="12"/>
        <end position="40"/>
    </location>
</feature>
<evidence type="ECO:0000256" key="2">
    <source>
        <dbReference type="ARBA" id="ARBA00022448"/>
    </source>
</evidence>
<keyword evidence="5 7" id="KW-1133">Transmembrane helix</keyword>
<proteinExistence type="inferred from homology"/>
<keyword evidence="10" id="KW-1185">Reference proteome</keyword>
<dbReference type="SUPFAM" id="SSF161098">
    <property type="entry name" value="MetI-like"/>
    <property type="match status" value="1"/>
</dbReference>
<dbReference type="CDD" id="cd06261">
    <property type="entry name" value="TM_PBP2"/>
    <property type="match status" value="1"/>
</dbReference>
<organism evidence="9 10">
    <name type="scientific">Nonomuraea deserti</name>
    <dbReference type="NCBI Taxonomy" id="1848322"/>
    <lineage>
        <taxon>Bacteria</taxon>
        <taxon>Bacillati</taxon>
        <taxon>Actinomycetota</taxon>
        <taxon>Actinomycetes</taxon>
        <taxon>Streptosporangiales</taxon>
        <taxon>Streptosporangiaceae</taxon>
        <taxon>Nonomuraea</taxon>
    </lineage>
</organism>
<dbReference type="Proteomes" id="UP000295258">
    <property type="component" value="Unassembled WGS sequence"/>
</dbReference>
<dbReference type="AlphaFoldDB" id="A0A4R4W0A5"/>
<evidence type="ECO:0000259" key="8">
    <source>
        <dbReference type="PROSITE" id="PS50928"/>
    </source>
</evidence>
<keyword evidence="2 7" id="KW-0813">Transport</keyword>
<feature type="transmembrane region" description="Helical" evidence="7">
    <location>
        <begin position="74"/>
        <end position="95"/>
    </location>
</feature>
<dbReference type="InterPro" id="IPR035906">
    <property type="entry name" value="MetI-like_sf"/>
</dbReference>
<feature type="transmembrane region" description="Helical" evidence="7">
    <location>
        <begin position="107"/>
        <end position="127"/>
    </location>
</feature>
<dbReference type="PANTHER" id="PTHR30193">
    <property type="entry name" value="ABC TRANSPORTER PERMEASE PROTEIN"/>
    <property type="match status" value="1"/>
</dbReference>
<comment type="caution">
    <text evidence="9">The sequence shown here is derived from an EMBL/GenBank/DDBJ whole genome shotgun (WGS) entry which is preliminary data.</text>
</comment>
<dbReference type="EMBL" id="SMKO01000009">
    <property type="protein sequence ID" value="TDD11211.1"/>
    <property type="molecule type" value="Genomic_DNA"/>
</dbReference>
<name>A0A4R4W0A5_9ACTN</name>
<evidence type="ECO:0000256" key="1">
    <source>
        <dbReference type="ARBA" id="ARBA00004651"/>
    </source>
</evidence>
<dbReference type="InterPro" id="IPR051393">
    <property type="entry name" value="ABC_transporter_permease"/>
</dbReference>
<evidence type="ECO:0000256" key="7">
    <source>
        <dbReference type="RuleBase" id="RU363032"/>
    </source>
</evidence>
<comment type="similarity">
    <text evidence="7">Belongs to the binding-protein-dependent transport system permease family.</text>
</comment>
<evidence type="ECO:0000256" key="3">
    <source>
        <dbReference type="ARBA" id="ARBA00022475"/>
    </source>
</evidence>
<dbReference type="PROSITE" id="PS50928">
    <property type="entry name" value="ABC_TM1"/>
    <property type="match status" value="1"/>
</dbReference>
<sequence>MRSRKRRRDLMWGLVFTSPAIIGLLWFTAYPVLASLYYSFTSYTMVGPPKWIGWANYADLLTDQVWWSSLWNTVYIVVWSVPLGIVAALGLALLLNMGVGGRSVYRTVFYLPTIVPAVASAVLWMYIFDPQYGLLNDALAKVGVAGPGWLSDPGWAKPALIVMSAWGVGNLMVIMLAGLQEVPATLQEQASTDGAGVLSRFRHVTLPYVSPHMLFALVTGLIGGFQFFTPVFVMTGGTGNPAGSTLVSGLYLYQNAFQYFKVGYASAIAWMLFALVAAITVATFRLVGRRVYYGGR</sequence>
<evidence type="ECO:0000256" key="6">
    <source>
        <dbReference type="ARBA" id="ARBA00023136"/>
    </source>
</evidence>